<dbReference type="OrthoDB" id="6510177at2759"/>
<reference evidence="5" key="1">
    <citation type="submission" date="2020-05" db="EMBL/GenBank/DDBJ databases">
        <title>Mycena genomes resolve the evolution of fungal bioluminescence.</title>
        <authorList>
            <person name="Tsai I.J."/>
        </authorList>
    </citation>
    <scope>NUCLEOTIDE SEQUENCE</scope>
    <source>
        <strain evidence="5">160909Yilan</strain>
    </source>
</reference>
<dbReference type="InterPro" id="IPR016024">
    <property type="entry name" value="ARM-type_fold"/>
</dbReference>
<dbReference type="InterPro" id="IPR040155">
    <property type="entry name" value="CEBPZ/Mak21-like"/>
</dbReference>
<comment type="similarity">
    <text evidence="1">Belongs to the CBF/MAK21 family.</text>
</comment>
<feature type="transmembrane region" description="Helical" evidence="3">
    <location>
        <begin position="589"/>
        <end position="616"/>
    </location>
</feature>
<proteinExistence type="inferred from homology"/>
<accession>A0A8H6YJT0</accession>
<feature type="compositionally biased region" description="Basic and acidic residues" evidence="2">
    <location>
        <begin position="1835"/>
        <end position="1850"/>
    </location>
</feature>
<feature type="compositionally biased region" description="Acidic residues" evidence="2">
    <location>
        <begin position="2004"/>
        <end position="2026"/>
    </location>
</feature>
<feature type="domain" description="SSD" evidence="4">
    <location>
        <begin position="275"/>
        <end position="433"/>
    </location>
</feature>
<feature type="compositionally biased region" description="Pro residues" evidence="2">
    <location>
        <begin position="776"/>
        <end position="785"/>
    </location>
</feature>
<dbReference type="InterPro" id="IPR053958">
    <property type="entry name" value="HMGCR/SNAP/NPC1-like_SSD"/>
</dbReference>
<organism evidence="5 6">
    <name type="scientific">Mycena sanguinolenta</name>
    <dbReference type="NCBI Taxonomy" id="230812"/>
    <lineage>
        <taxon>Eukaryota</taxon>
        <taxon>Fungi</taxon>
        <taxon>Dikarya</taxon>
        <taxon>Basidiomycota</taxon>
        <taxon>Agaricomycotina</taxon>
        <taxon>Agaricomycetes</taxon>
        <taxon>Agaricomycetidae</taxon>
        <taxon>Agaricales</taxon>
        <taxon>Marasmiineae</taxon>
        <taxon>Mycenaceae</taxon>
        <taxon>Mycena</taxon>
    </lineage>
</organism>
<feature type="transmembrane region" description="Helical" evidence="3">
    <location>
        <begin position="34"/>
        <end position="53"/>
    </location>
</feature>
<evidence type="ECO:0000313" key="6">
    <source>
        <dbReference type="Proteomes" id="UP000623467"/>
    </source>
</evidence>
<dbReference type="Pfam" id="PF12349">
    <property type="entry name" value="Sterol-sensing"/>
    <property type="match status" value="1"/>
</dbReference>
<dbReference type="SUPFAM" id="SSF48371">
    <property type="entry name" value="ARM repeat"/>
    <property type="match status" value="1"/>
</dbReference>
<evidence type="ECO:0000256" key="2">
    <source>
        <dbReference type="SAM" id="MobiDB-lite"/>
    </source>
</evidence>
<dbReference type="InterPro" id="IPR005612">
    <property type="entry name" value="CCAAT-binding_factor"/>
</dbReference>
<keyword evidence="6" id="KW-1185">Reference proteome</keyword>
<dbReference type="Proteomes" id="UP000623467">
    <property type="component" value="Unassembled WGS sequence"/>
</dbReference>
<feature type="transmembrane region" description="Helical" evidence="3">
    <location>
        <begin position="304"/>
        <end position="330"/>
    </location>
</feature>
<dbReference type="InterPro" id="IPR036322">
    <property type="entry name" value="WD40_repeat_dom_sf"/>
</dbReference>
<dbReference type="InterPro" id="IPR000731">
    <property type="entry name" value="SSD"/>
</dbReference>
<feature type="compositionally biased region" description="Basic and acidic residues" evidence="2">
    <location>
        <begin position="1985"/>
        <end position="2003"/>
    </location>
</feature>
<evidence type="ECO:0000256" key="3">
    <source>
        <dbReference type="SAM" id="Phobius"/>
    </source>
</evidence>
<feature type="transmembrane region" description="Helical" evidence="3">
    <location>
        <begin position="387"/>
        <end position="405"/>
    </location>
</feature>
<name>A0A8H6YJT0_9AGAR</name>
<feature type="region of interest" description="Disordered" evidence="2">
    <location>
        <begin position="1157"/>
        <end position="1273"/>
    </location>
</feature>
<feature type="region of interest" description="Disordered" evidence="2">
    <location>
        <begin position="773"/>
        <end position="794"/>
    </location>
</feature>
<dbReference type="Pfam" id="PF03914">
    <property type="entry name" value="CBF"/>
    <property type="match status" value="1"/>
</dbReference>
<evidence type="ECO:0000256" key="1">
    <source>
        <dbReference type="ARBA" id="ARBA00007797"/>
    </source>
</evidence>
<dbReference type="InterPro" id="IPR015943">
    <property type="entry name" value="WD40/YVTN_repeat-like_dom_sf"/>
</dbReference>
<dbReference type="GO" id="GO:0005634">
    <property type="term" value="C:nucleus"/>
    <property type="evidence" value="ECO:0007669"/>
    <property type="project" value="UniProtKB-ARBA"/>
</dbReference>
<feature type="compositionally biased region" description="Basic residues" evidence="2">
    <location>
        <begin position="1177"/>
        <end position="1187"/>
    </location>
</feature>
<feature type="region of interest" description="Disordered" evidence="2">
    <location>
        <begin position="1556"/>
        <end position="1576"/>
    </location>
</feature>
<dbReference type="EMBL" id="JACAZH010000009">
    <property type="protein sequence ID" value="KAF7359225.1"/>
    <property type="molecule type" value="Genomic_DNA"/>
</dbReference>
<comment type="caution">
    <text evidence="5">The sequence shown here is derived from an EMBL/GenBank/DDBJ whole genome shotgun (WGS) entry which is preliminary data.</text>
</comment>
<dbReference type="PANTHER" id="PTHR12048">
    <property type="entry name" value="CCAAT-BINDING FACTOR-RELATED"/>
    <property type="match status" value="1"/>
</dbReference>
<feature type="transmembrane region" description="Helical" evidence="3">
    <location>
        <begin position="411"/>
        <end position="431"/>
    </location>
</feature>
<feature type="region of interest" description="Disordered" evidence="2">
    <location>
        <begin position="1103"/>
        <end position="1139"/>
    </location>
</feature>
<sequence length="2036" mass="222079">MAYGPSVLLHYARTYGRRFFHQFGLHCATHQIRIILVSCVVITSLFYPALALYSSSQFISILDVTRSQYPQDLENLWTGCDSLRVLEDPVSRGKIHSHCGVDRTLRVERILIQSPFGGAVNHQILQSTLEFERRIDQLQLPCLKRPEGTCFVLSPLAFWDHNQAELLADPTILDTLLSRNTSIAGIPITPQMVLAGRGFDEPHASGTNFDYATFLALTYFFPNSDCVGKAEHLAWLSAIDAASLGAPRSGQAQEPAFMALEYDESPPHRKEWTAISALLYLAYTGFCVYVTWSMRRMDAVHSRVGITFTALVEIAVSTITSVSVCALVGFKVTMVPWELLPIVIVFVGAENMFNLVDAVTKTSITLSVKQRIAQGLSHAGTSNTLKVVSYNSILGVIAVFATGAIRQFCVFAIVVLVAHWFLAHTFFMAVLSIDIQRLELDDLLRQNASLAPAVPSAAPKEVGSKKSRTPWEKLAIKVQTLLRGRAMKNISLVMLLAITATLYYTTYPTDTGVPIEEVPQRAVTRNLSSNLPHRHSQPAWKIWKTLNPHETKLYLRIEAPTILTFSNSHRTNTHSSHRSKLLSVRTLRFLFWVVKIVVLPITVTTTALWGLLLYLLKDADLLEAQRNRPDMDSPEGTEEEDGSAFRGRISFSTLPRAFTCDVELIATSDDGGIVVSVGMQNEVTIWRMPSRVHVAIDVTDLLMRSASTSRASSTLTCVAVDANGDYCAVGTGAGNIAVWGIGKDSIHPFPLLSLGNSCAGVVDLHFLSTIPRGLRPTPPQSPPQSEPSSPTDRQLPVSLMATYESGLAAKWDVGINVGVAYFTPLPRASLVKALLLRVPQTDGVLVGFCMDDGTLELAEVQSTRALVLPDHSLCAGNPEDLVTRAHACLVDVGGSTRLVIAAVTESGTVSLWDGGTGELIHLLDETHEGINHLRISPAPSGPCQSCGKLPFDGFFLAFSVDNISRAPFAHKQHGFFAGRVAIHPARKIIFRLRASSAVSDLGPWCTFSPRFGEGFWASLVGNAESSGWHLQVQLRRGSMFMLCVWPTLSVIEEGGIFMTVGLSACGGNHVAQSGLTPATLERWELWSFDPSRTRIQSSALASLVGDTDPPAQSRSSTSSTSSTDSSRSRMAKDTIPRLPFTRVSPFTMAKSHAFAGFGNTVGEHNGPKGPSNSKPSKAPKKNNKKPSGKAETPKDSTPKKKTAVSKTADVSASVPPSVEAKPGKPSKKAQMKSKATDVQAPMAAVVGPKTSKKKETVKDTPSDAPAVEEPKVQLPSKVTLDPKSKFVISPASHWYMSAQPLGASATSLPAVNATQLASFTTRASDLHASDIQTFQTSSSSNSSASEANFLSKIIQSGTLSDRLSALTLLVQSSPLHNTKALETLKGMAERGKGKGGREESLKALRCIADWWVGGGAPDRKLKYMRDQPLSHPSATDQHLLLWYFEDWLKKYFFSILQILESLSLDPLPYVRMQALNLIFTLLRDKPEQEQNLLRLLVNKLGDTEKSICSRASYHLLQLLQSHPSMKSVIVREIIALVLRPPAAPLVPAPTVAKHIRFDDDPKSKPKPKPEEKRTTGNVHARYYATITFNQIVLSPTDKDVAQQLMDVYFELFKELLGEGTLSEENDDARTRSGRVRDGGKGKGKAKATEVRGAAGFAEVEDAHSKLISAILTGVNRALPFAKIDAEDVGLNKHIDTLFLITHTSTFNISLQALVLIQQISVSLTPPGSTSASSSSTPTARSITDRYYRTLYSSLHDNRLATSSKQAMYLNLLFKSLKADVGNIERVQAIVRRFVQVLVSGGSGATEFIAGGLYLLGELFSSTPGLRSMLNASDAGHADGEEYDPRKRDPQFAHASSSPLWELTPLLHHYHPTISLHARQLLLSQPLTASADLSLNTISHFLDRFVYKNPKKVKPNANNANVVIGKGKGASAMQPAASGLEGGGVKLMKGEMGMLEERVNEGGFLRKKESDVPVDQLFFHKFFSRKSEKEKAKSAKADRRKNQDDESDPDDEDDEESESEEEMDLTGDEAKKAGGGR</sequence>
<keyword evidence="3" id="KW-0812">Transmembrane</keyword>
<keyword evidence="3" id="KW-0472">Membrane</keyword>
<gene>
    <name evidence="5" type="ORF">MSAN_01264600</name>
</gene>
<feature type="compositionally biased region" description="Basic and acidic residues" evidence="2">
    <location>
        <begin position="2027"/>
        <end position="2036"/>
    </location>
</feature>
<feature type="compositionally biased region" description="Low complexity" evidence="2">
    <location>
        <begin position="1167"/>
        <end position="1176"/>
    </location>
</feature>
<feature type="region of interest" description="Disordered" evidence="2">
    <location>
        <begin position="1985"/>
        <end position="2036"/>
    </location>
</feature>
<dbReference type="PANTHER" id="PTHR12048:SF0">
    <property type="entry name" value="CCAAT_ENHANCER-BINDING PROTEIN ZETA"/>
    <property type="match status" value="1"/>
</dbReference>
<dbReference type="PROSITE" id="PS50156">
    <property type="entry name" value="SSD"/>
    <property type="match status" value="1"/>
</dbReference>
<feature type="compositionally biased region" description="Basic and acidic residues" evidence="2">
    <location>
        <begin position="1627"/>
        <end position="1640"/>
    </location>
</feature>
<feature type="region of interest" description="Disordered" evidence="2">
    <location>
        <begin position="1830"/>
        <end position="1850"/>
    </location>
</feature>
<protein>
    <submittedName>
        <fullName evidence="5">Sterol regulatory element binding protein cleavage-activating protein</fullName>
    </submittedName>
</protein>
<feature type="compositionally biased region" description="Low complexity" evidence="2">
    <location>
        <begin position="1113"/>
        <end position="1125"/>
    </location>
</feature>
<keyword evidence="3" id="KW-1133">Transmembrane helix</keyword>
<dbReference type="Gene3D" id="2.130.10.10">
    <property type="entry name" value="YVTN repeat-like/Quinoprotein amine dehydrogenase"/>
    <property type="match status" value="1"/>
</dbReference>
<dbReference type="SUPFAM" id="SSF50978">
    <property type="entry name" value="WD40 repeat-like"/>
    <property type="match status" value="1"/>
</dbReference>
<evidence type="ECO:0000259" key="4">
    <source>
        <dbReference type="PROSITE" id="PS50156"/>
    </source>
</evidence>
<evidence type="ECO:0000313" key="5">
    <source>
        <dbReference type="EMBL" id="KAF7359225.1"/>
    </source>
</evidence>
<feature type="region of interest" description="Disordered" evidence="2">
    <location>
        <begin position="1622"/>
        <end position="1646"/>
    </location>
</feature>
<feature type="compositionally biased region" description="Basic and acidic residues" evidence="2">
    <location>
        <begin position="1556"/>
        <end position="1574"/>
    </location>
</feature>
<feature type="compositionally biased region" description="Basic and acidic residues" evidence="2">
    <location>
        <begin position="1126"/>
        <end position="1135"/>
    </location>
</feature>
<feature type="transmembrane region" description="Helical" evidence="3">
    <location>
        <begin position="272"/>
        <end position="292"/>
    </location>
</feature>